<evidence type="ECO:0000259" key="6">
    <source>
        <dbReference type="Pfam" id="PF00329"/>
    </source>
</evidence>
<dbReference type="Pfam" id="PF00329">
    <property type="entry name" value="Complex1_30kDa"/>
    <property type="match status" value="1"/>
</dbReference>
<dbReference type="PANTHER" id="PTHR10884:SF14">
    <property type="entry name" value="NADH DEHYDROGENASE [UBIQUINONE] IRON-SULFUR PROTEIN 3, MITOCHONDRIAL"/>
    <property type="match status" value="1"/>
</dbReference>
<evidence type="ECO:0000256" key="2">
    <source>
        <dbReference type="ARBA" id="ARBA00022448"/>
    </source>
</evidence>
<dbReference type="SUPFAM" id="SSF143243">
    <property type="entry name" value="Nqo5-like"/>
    <property type="match status" value="1"/>
</dbReference>
<comment type="similarity">
    <text evidence="1 3 4">Belongs to the complex I 30 kDa subunit family.</text>
</comment>
<proteinExistence type="inferred from homology"/>
<comment type="catalytic activity">
    <reaction evidence="3 5">
        <text>a quinone + NADH + 5 H(+)(in) = a quinol + NAD(+) + 4 H(+)(out)</text>
        <dbReference type="Rhea" id="RHEA:57888"/>
        <dbReference type="ChEBI" id="CHEBI:15378"/>
        <dbReference type="ChEBI" id="CHEBI:24646"/>
        <dbReference type="ChEBI" id="CHEBI:57540"/>
        <dbReference type="ChEBI" id="CHEBI:57945"/>
        <dbReference type="ChEBI" id="CHEBI:132124"/>
    </reaction>
</comment>
<evidence type="ECO:0000313" key="7">
    <source>
        <dbReference type="EMBL" id="UWZ77993.1"/>
    </source>
</evidence>
<organism evidence="7 8">
    <name type="scientific">Geoalkalibacter halelectricus</name>
    <dbReference type="NCBI Taxonomy" id="2847045"/>
    <lineage>
        <taxon>Bacteria</taxon>
        <taxon>Pseudomonadati</taxon>
        <taxon>Thermodesulfobacteriota</taxon>
        <taxon>Desulfuromonadia</taxon>
        <taxon>Desulfuromonadales</taxon>
        <taxon>Geoalkalibacteraceae</taxon>
        <taxon>Geoalkalibacter</taxon>
    </lineage>
</organism>
<evidence type="ECO:0000256" key="1">
    <source>
        <dbReference type="ARBA" id="ARBA00007569"/>
    </source>
</evidence>
<feature type="domain" description="NADH:ubiquinone oxidoreductase 30kDa subunit" evidence="6">
    <location>
        <begin position="30"/>
        <end position="152"/>
    </location>
</feature>
<keyword evidence="3 4" id="KW-0520">NAD</keyword>
<keyword evidence="3" id="KW-0830">Ubiquinone</keyword>
<name>A0ABY5ZHE2_9BACT</name>
<dbReference type="PROSITE" id="PS00542">
    <property type="entry name" value="COMPLEX1_30K"/>
    <property type="match status" value="1"/>
</dbReference>
<dbReference type="Gene3D" id="3.30.460.80">
    <property type="entry name" value="NADH:ubiquinone oxidoreductase, 30kDa subunit"/>
    <property type="match status" value="1"/>
</dbReference>
<keyword evidence="3" id="KW-1003">Cell membrane</keyword>
<dbReference type="EC" id="7.1.1.-" evidence="3"/>
<evidence type="ECO:0000313" key="8">
    <source>
        <dbReference type="Proteomes" id="UP001060414"/>
    </source>
</evidence>
<keyword evidence="3 5" id="KW-0874">Quinone</keyword>
<keyword evidence="3 4" id="KW-1278">Translocase</keyword>
<comment type="subcellular location">
    <subcellularLocation>
        <location evidence="3">Cell membrane</location>
        <topology evidence="3">Peripheral membrane protein</topology>
        <orientation evidence="3">Cytoplasmic side</orientation>
    </subcellularLocation>
</comment>
<dbReference type="PANTHER" id="PTHR10884">
    <property type="entry name" value="NADH DEHYDROGENASE UBIQUINONE IRON-SULFUR PROTEIN 3"/>
    <property type="match status" value="1"/>
</dbReference>
<sequence length="163" mass="18360">MTDQAVVEKLKAKFPSAVLDVKEFRGEVTVTVKAEDVLSICAYCKNDLGFTMLADLCGVDLLAMGGSGPRFQVVYNIYNMKAKQRLRLKAPVTESDPRIDTVSGVWGSANWLERECWDLMGISFNNHPDLRRILMPDDWVGHPLRKDYPVQGPGREPYQGREV</sequence>
<comment type="function">
    <text evidence="3">NDH-1 shuttles electrons from NADH, via FMN and iron-sulfur (Fe-S) centers, to quinones in the respiratory chain. The immediate electron acceptor for the enzyme in this species is believed to be ubiquinone. Couples the redox reaction to proton translocation (for every two electrons transferred, four hydrogen ions are translocated across the cytoplasmic membrane), and thus conserves the redox energy in a proton gradient.</text>
</comment>
<dbReference type="InterPro" id="IPR037232">
    <property type="entry name" value="NADH_quin_OxRdtase_su_C/D-like"/>
</dbReference>
<accession>A0ABY5ZHE2</accession>
<dbReference type="InterPro" id="IPR010218">
    <property type="entry name" value="NADH_DH_suC"/>
</dbReference>
<dbReference type="Proteomes" id="UP001060414">
    <property type="component" value="Chromosome"/>
</dbReference>
<dbReference type="EMBL" id="CP092109">
    <property type="protein sequence ID" value="UWZ77993.1"/>
    <property type="molecule type" value="Genomic_DNA"/>
</dbReference>
<keyword evidence="3" id="KW-0472">Membrane</keyword>
<reference evidence="7" key="1">
    <citation type="journal article" date="2022" name="Environ. Microbiol.">
        <title>Geoalkalibacter halelectricus SAP #1 sp. nov. possessing extracellular electron transfer and mineral#reducing capabilities from a haloalkaline environment.</title>
        <authorList>
            <person name="Yadav S."/>
            <person name="Singh R."/>
            <person name="Sundharam S.S."/>
            <person name="Chaudhary S."/>
            <person name="Krishnamurthi S."/>
            <person name="Patil S.A."/>
        </authorList>
    </citation>
    <scope>NUCLEOTIDE SEQUENCE</scope>
    <source>
        <strain evidence="7">SAP-1</strain>
    </source>
</reference>
<evidence type="ECO:0000256" key="4">
    <source>
        <dbReference type="RuleBase" id="RU003456"/>
    </source>
</evidence>
<keyword evidence="8" id="KW-1185">Reference proteome</keyword>
<dbReference type="RefSeq" id="WP_260746341.1">
    <property type="nucleotide sequence ID" value="NZ_CP092109.1"/>
</dbReference>
<dbReference type="InterPro" id="IPR001268">
    <property type="entry name" value="NADH_UbQ_OxRdtase_30kDa_su"/>
</dbReference>
<evidence type="ECO:0000256" key="3">
    <source>
        <dbReference type="HAMAP-Rule" id="MF_01357"/>
    </source>
</evidence>
<keyword evidence="2 3" id="KW-0813">Transport</keyword>
<protein>
    <recommendedName>
        <fullName evidence="3">NADH-quinone oxidoreductase subunit C</fullName>
        <ecNumber evidence="3">7.1.1.-</ecNumber>
    </recommendedName>
    <alternativeName>
        <fullName evidence="3">NADH dehydrogenase I subunit C</fullName>
    </alternativeName>
    <alternativeName>
        <fullName evidence="3">NDH-1 subunit C</fullName>
    </alternativeName>
</protein>
<dbReference type="NCBIfam" id="TIGR01961">
    <property type="entry name" value="NuoC_fam"/>
    <property type="match status" value="1"/>
</dbReference>
<dbReference type="HAMAP" id="MF_01357">
    <property type="entry name" value="NDH1_NuoC"/>
    <property type="match status" value="1"/>
</dbReference>
<dbReference type="InterPro" id="IPR020396">
    <property type="entry name" value="NADH_UbQ_OxRdtase_CS"/>
</dbReference>
<comment type="subunit">
    <text evidence="3">NDH-1 is composed of 14 different subunits. Subunits NuoB, C, D, E, F, and G constitute the peripheral sector of the complex.</text>
</comment>
<evidence type="ECO:0000256" key="5">
    <source>
        <dbReference type="RuleBase" id="RU003582"/>
    </source>
</evidence>
<gene>
    <name evidence="3" type="primary">nuoC</name>
    <name evidence="7" type="ORF">L9S41_09795</name>
</gene>